<dbReference type="PROSITE" id="PS00211">
    <property type="entry name" value="ABC_TRANSPORTER_1"/>
    <property type="match status" value="1"/>
</dbReference>
<dbReference type="EMBL" id="CP006585">
    <property type="protein sequence ID" value="AGW14852.1"/>
    <property type="molecule type" value="Genomic_DNA"/>
</dbReference>
<dbReference type="AlphaFoldDB" id="T2GFW9"/>
<protein>
    <submittedName>
        <fullName evidence="5">Putative ABC transporter ATP-binding protein</fullName>
    </submittedName>
</protein>
<evidence type="ECO:0000256" key="2">
    <source>
        <dbReference type="ARBA" id="ARBA00022741"/>
    </source>
</evidence>
<keyword evidence="6" id="KW-1185">Reference proteome</keyword>
<dbReference type="InterPro" id="IPR027417">
    <property type="entry name" value="P-loop_NTPase"/>
</dbReference>
<dbReference type="FunFam" id="3.40.50.300:FF:000421">
    <property type="entry name" value="Branched-chain amino acid ABC transporter ATP-binding protein"/>
    <property type="match status" value="1"/>
</dbReference>
<dbReference type="STRING" id="1121448.DGI_3138"/>
<gene>
    <name evidence="5" type="ORF">DGI_3138</name>
</gene>
<feature type="domain" description="ABC transporter" evidence="4">
    <location>
        <begin position="6"/>
        <end position="254"/>
    </location>
</feature>
<reference evidence="5 6" key="1">
    <citation type="journal article" date="2013" name="J. Bacteriol.">
        <title>Roles of HynAB and Ech, the only two hydrogenases found in the model sulfate reducer Desulfovibrio gigas.</title>
        <authorList>
            <person name="Morais-Silva F.O."/>
            <person name="Santos C.I."/>
            <person name="Rodrigues R."/>
            <person name="Pereira I.A."/>
            <person name="Rodrigues-Pousada C."/>
        </authorList>
    </citation>
    <scope>NUCLEOTIDE SEQUENCE [LARGE SCALE GENOMIC DNA]</scope>
    <source>
        <strain evidence="6">ATCC 19364 / DSM 1382 / NCIMB 9332 / VKM B-1759</strain>
    </source>
</reference>
<proteinExistence type="predicted"/>
<dbReference type="OrthoDB" id="9809450at2"/>
<accession>T2GFW9</accession>
<dbReference type="Pfam" id="PF12399">
    <property type="entry name" value="BCA_ABC_TP_C"/>
    <property type="match status" value="1"/>
</dbReference>
<evidence type="ECO:0000313" key="5">
    <source>
        <dbReference type="EMBL" id="AGW14852.1"/>
    </source>
</evidence>
<dbReference type="Pfam" id="PF00005">
    <property type="entry name" value="ABC_tran"/>
    <property type="match status" value="1"/>
</dbReference>
<dbReference type="Proteomes" id="UP000016587">
    <property type="component" value="Chromosome"/>
</dbReference>
<evidence type="ECO:0000259" key="4">
    <source>
        <dbReference type="PROSITE" id="PS50893"/>
    </source>
</evidence>
<dbReference type="InterPro" id="IPR017871">
    <property type="entry name" value="ABC_transporter-like_CS"/>
</dbReference>
<dbReference type="SUPFAM" id="SSF52540">
    <property type="entry name" value="P-loop containing nucleoside triphosphate hydrolases"/>
    <property type="match status" value="1"/>
</dbReference>
<dbReference type="PROSITE" id="PS50893">
    <property type="entry name" value="ABC_TRANSPORTER_2"/>
    <property type="match status" value="1"/>
</dbReference>
<organism evidence="5 6">
    <name type="scientific">Megalodesulfovibrio gigas (strain ATCC 19364 / DSM 1382 / NCIMB 9332 / VKM B-1759)</name>
    <name type="common">Desulfovibrio gigas</name>
    <dbReference type="NCBI Taxonomy" id="1121448"/>
    <lineage>
        <taxon>Bacteria</taxon>
        <taxon>Pseudomonadati</taxon>
        <taxon>Thermodesulfobacteriota</taxon>
        <taxon>Desulfovibrionia</taxon>
        <taxon>Desulfovibrionales</taxon>
        <taxon>Desulfovibrionaceae</taxon>
        <taxon>Megalodesulfovibrio</taxon>
    </lineage>
</organism>
<dbReference type="KEGG" id="dgg:DGI_3138"/>
<evidence type="ECO:0000256" key="1">
    <source>
        <dbReference type="ARBA" id="ARBA00022448"/>
    </source>
</evidence>
<dbReference type="CDD" id="cd03219">
    <property type="entry name" value="ABC_Mj1267_LivG_branched"/>
    <property type="match status" value="1"/>
</dbReference>
<dbReference type="PANTHER" id="PTHR45772">
    <property type="entry name" value="CONSERVED COMPONENT OF ABC TRANSPORTER FOR NATURAL AMINO ACIDS-RELATED"/>
    <property type="match status" value="1"/>
</dbReference>
<dbReference type="GO" id="GO:0005524">
    <property type="term" value="F:ATP binding"/>
    <property type="evidence" value="ECO:0007669"/>
    <property type="project" value="UniProtKB-KW"/>
</dbReference>
<dbReference type="GO" id="GO:0016887">
    <property type="term" value="F:ATP hydrolysis activity"/>
    <property type="evidence" value="ECO:0007669"/>
    <property type="project" value="InterPro"/>
</dbReference>
<dbReference type="SMART" id="SM00382">
    <property type="entry name" value="AAA"/>
    <property type="match status" value="1"/>
</dbReference>
<keyword evidence="3 5" id="KW-0067">ATP-binding</keyword>
<dbReference type="PANTHER" id="PTHR45772:SF9">
    <property type="entry name" value="CONSERVED COMPONENT OF ABC TRANSPORTER FOR NATURAL AMINO ACIDS"/>
    <property type="match status" value="1"/>
</dbReference>
<dbReference type="InterPro" id="IPR003593">
    <property type="entry name" value="AAA+_ATPase"/>
</dbReference>
<dbReference type="Gene3D" id="3.40.50.300">
    <property type="entry name" value="P-loop containing nucleotide triphosphate hydrolases"/>
    <property type="match status" value="1"/>
</dbReference>
<dbReference type="eggNOG" id="COG0411">
    <property type="taxonomic scope" value="Bacteria"/>
</dbReference>
<sequence length="268" mass="28944">MAASLLTCAKVAVRFGGVVALDGVDFAVEAGSITGCIGPNGAGKTTLFNAITGMVDTAGGDILLDSHSLARLPAHRRAGLGVVRTFQNLEIFPNMTVLENVLVGCHRRLPQHFFDALLRTPRFFATEREARRLAMEALEFVELATDVHTSAGELSFGEQRALELARALAAAPRLLLLDEPAAGLNMQETKALGALIKRIRTERGVTIALVEHDMELVMDVCDVISVLQFGKLLARGTPRQIQQDPRVLAAYLGEDDEEEDARIEESAS</sequence>
<dbReference type="HOGENOM" id="CLU_000604_1_2_7"/>
<dbReference type="GO" id="GO:0005886">
    <property type="term" value="C:plasma membrane"/>
    <property type="evidence" value="ECO:0007669"/>
    <property type="project" value="TreeGrafter"/>
</dbReference>
<reference evidence="6" key="2">
    <citation type="submission" date="2013-07" db="EMBL/GenBank/DDBJ databases">
        <authorList>
            <person name="Morais-Silva F.O."/>
            <person name="Rezende A.M."/>
            <person name="Pimentel C."/>
            <person name="Resende D.M."/>
            <person name="Santos C.I."/>
            <person name="Clemente C."/>
            <person name="de Oliveira L.M."/>
            <person name="da Silva S.M."/>
            <person name="Costa D.A."/>
            <person name="Varela-Raposo A."/>
            <person name="Horacio E.C.A."/>
            <person name="Matos M."/>
            <person name="Flores O."/>
            <person name="Ruiz J.C."/>
            <person name="Rodrigues-Pousada C."/>
        </authorList>
    </citation>
    <scope>NUCLEOTIDE SEQUENCE [LARGE SCALE GENOMIC DNA]</scope>
    <source>
        <strain evidence="6">ATCC 19364 / DSM 1382 / NCIMB 9332 / VKM B-1759</strain>
    </source>
</reference>
<dbReference type="RefSeq" id="WP_021761937.1">
    <property type="nucleotide sequence ID" value="NC_022444.1"/>
</dbReference>
<dbReference type="InterPro" id="IPR051120">
    <property type="entry name" value="ABC_AA/LPS_Transport"/>
</dbReference>
<dbReference type="InterPro" id="IPR003439">
    <property type="entry name" value="ABC_transporter-like_ATP-bd"/>
</dbReference>
<evidence type="ECO:0000256" key="3">
    <source>
        <dbReference type="ARBA" id="ARBA00022840"/>
    </source>
</evidence>
<dbReference type="PATRIC" id="fig|1121448.10.peg.3099"/>
<name>T2GFW9_MEGG1</name>
<evidence type="ECO:0000313" key="6">
    <source>
        <dbReference type="Proteomes" id="UP000016587"/>
    </source>
</evidence>
<keyword evidence="1" id="KW-0813">Transport</keyword>
<dbReference type="InterPro" id="IPR032823">
    <property type="entry name" value="BCA_ABC_TP_C"/>
</dbReference>
<keyword evidence="2" id="KW-0547">Nucleotide-binding</keyword>